<dbReference type="Gene3D" id="1.10.10.10">
    <property type="entry name" value="Winged helix-like DNA-binding domain superfamily/Winged helix DNA-binding domain"/>
    <property type="match status" value="1"/>
</dbReference>
<dbReference type="InterPro" id="IPR001845">
    <property type="entry name" value="HTH_ArsR_DNA-bd_dom"/>
</dbReference>
<protein>
    <submittedName>
        <fullName evidence="3">ArsR family transcriptional regulator</fullName>
    </submittedName>
</protein>
<dbReference type="InterPro" id="IPR036390">
    <property type="entry name" value="WH_DNA-bd_sf"/>
</dbReference>
<evidence type="ECO:0000313" key="4">
    <source>
        <dbReference type="Proteomes" id="UP000319894"/>
    </source>
</evidence>
<accession>A0A554MU51</accession>
<dbReference type="InterPro" id="IPR036388">
    <property type="entry name" value="WH-like_DNA-bd_sf"/>
</dbReference>
<gene>
    <name evidence="3" type="ORF">DP107_18740</name>
</gene>
<dbReference type="EMBL" id="QMDX01000030">
    <property type="protein sequence ID" value="TSD08663.1"/>
    <property type="molecule type" value="Genomic_DNA"/>
</dbReference>
<name>A0A554MU51_9EURY</name>
<dbReference type="Proteomes" id="UP000319894">
    <property type="component" value="Unassembled WGS sequence"/>
</dbReference>
<comment type="caution">
    <text evidence="3">The sequence shown here is derived from an EMBL/GenBank/DDBJ whole genome shotgun (WGS) entry which is preliminary data.</text>
</comment>
<evidence type="ECO:0000259" key="2">
    <source>
        <dbReference type="SMART" id="SM00418"/>
    </source>
</evidence>
<evidence type="ECO:0000313" key="3">
    <source>
        <dbReference type="EMBL" id="TSD08663.1"/>
    </source>
</evidence>
<dbReference type="GO" id="GO:0003700">
    <property type="term" value="F:DNA-binding transcription factor activity"/>
    <property type="evidence" value="ECO:0007669"/>
    <property type="project" value="InterPro"/>
</dbReference>
<reference evidence="3 4" key="1">
    <citation type="submission" date="2018-06" db="EMBL/GenBank/DDBJ databases">
        <title>Natronomonas sp. F16-60 a new haloarchaeon isolated from a solar saltern of Isla Cristina, Huelva, Spain.</title>
        <authorList>
            <person name="Duran-Viseras A."/>
            <person name="Sanchez-Porro C."/>
            <person name="Ventosa A."/>
        </authorList>
    </citation>
    <scope>NUCLEOTIDE SEQUENCE [LARGE SCALE GENOMIC DNA]</scope>
    <source>
        <strain evidence="3 4">F16-60</strain>
    </source>
</reference>
<dbReference type="Pfam" id="PF12840">
    <property type="entry name" value="HTH_20"/>
    <property type="match status" value="1"/>
</dbReference>
<sequence>MKMSNATHHSPPEAWAGPDSEDERATVDSEQTLSMLGDDYAREILMAISTEALPAQEIADRLDLSRATVYRRLNRLESAGVVRATMSYHPDGHHRKQFQADFDRLVLSIETDGIGVDKST</sequence>
<feature type="region of interest" description="Disordered" evidence="1">
    <location>
        <begin position="1"/>
        <end position="27"/>
    </location>
</feature>
<dbReference type="InterPro" id="IPR011991">
    <property type="entry name" value="ArsR-like_HTH"/>
</dbReference>
<dbReference type="InParanoid" id="A0A554MU51"/>
<evidence type="ECO:0000256" key="1">
    <source>
        <dbReference type="SAM" id="MobiDB-lite"/>
    </source>
</evidence>
<dbReference type="SUPFAM" id="SSF46785">
    <property type="entry name" value="Winged helix' DNA-binding domain"/>
    <property type="match status" value="1"/>
</dbReference>
<feature type="domain" description="HTH arsR-type" evidence="2">
    <location>
        <begin position="31"/>
        <end position="104"/>
    </location>
</feature>
<dbReference type="AlphaFoldDB" id="A0A554MU51"/>
<dbReference type="SMART" id="SM00418">
    <property type="entry name" value="HTH_ARSR"/>
    <property type="match status" value="1"/>
</dbReference>
<dbReference type="CDD" id="cd00090">
    <property type="entry name" value="HTH_ARSR"/>
    <property type="match status" value="1"/>
</dbReference>
<proteinExistence type="predicted"/>
<keyword evidence="4" id="KW-1185">Reference proteome</keyword>
<organism evidence="3 4">
    <name type="scientific">Haloglomus irregulare</name>
    <dbReference type="NCBI Taxonomy" id="2234134"/>
    <lineage>
        <taxon>Archaea</taxon>
        <taxon>Methanobacteriati</taxon>
        <taxon>Methanobacteriota</taxon>
        <taxon>Stenosarchaea group</taxon>
        <taxon>Halobacteria</taxon>
        <taxon>Halobacteriales</taxon>
        <taxon>Natronomonadaceae</taxon>
        <taxon>Haloglomus</taxon>
    </lineage>
</organism>